<evidence type="ECO:0000256" key="2">
    <source>
        <dbReference type="ARBA" id="ARBA00004236"/>
    </source>
</evidence>
<feature type="region of interest" description="Disordered" evidence="15">
    <location>
        <begin position="520"/>
        <end position="540"/>
    </location>
</feature>
<dbReference type="Gene3D" id="3.40.50.2300">
    <property type="match status" value="2"/>
</dbReference>
<dbReference type="Gene3D" id="1.10.287.130">
    <property type="match status" value="1"/>
</dbReference>
<dbReference type="InterPro" id="IPR005467">
    <property type="entry name" value="His_kinase_dom"/>
</dbReference>
<sequence length="677" mass="74609">MLQFLLLEDDPNDIELISTALANSELEIDLVTVETQDDFLAALTHRPIDLVLADYALPNFDGLTAMEMGQQRYPDIPFILVSGVLGEDRAIEALQLGATDYILKQRLERLVPAVQRALKEKQERLELKQAVQSLRESEERFRTSVETMTDCFAICLAVRDRDNRIEDFNIRYINQAACEYLSISQVQQEGQTLCSVMPAAKQSELFDGCCWVVETGQSLTREVMLYGQETASAAQQFAAIDVRASKLGDGLVVTWRDITERKQEESRRKQLFADAQAARKQAEQASRFKDEFLAVLSHELRTPLNAISGWVQLLQSKSPNAQTLGHAIGIIQRNTEALTQLIEDILDVSRIVRGKLRLNIQQLSLSDQGKVIEAAIETVRPAAEAKNIQINFQSGDRGGLTAVDPNRLQQVVWNLLSNAVKFTSEHGQVQVDLEIADGHMVLQVSDSGQGIEPDALPYIFERFRQVDGSSTRSQNGLGLGLAIVKHIVELHGGEISAQSPGLGQGTTFTLKIPLAAETETAADESKTLEHSGAPLSRAQVAESPEAHLSLANIRVLIVEDAEDARTLYTMMLEEFGAEVRAAASVTEALSLFTEQRPHVLVSDISMPTEDGYSLIRRIRQLTVDEGGQTPAVALTAYTRPEDRTRALLAGFQLHVPKPVDLIELAAVVSTLAQGADR</sequence>
<dbReference type="Pfam" id="PF00512">
    <property type="entry name" value="HisKA"/>
    <property type="match status" value="1"/>
</dbReference>
<evidence type="ECO:0000313" key="18">
    <source>
        <dbReference type="EMBL" id="MBE9080395.1"/>
    </source>
</evidence>
<dbReference type="FunFam" id="1.10.287.130:FF:000001">
    <property type="entry name" value="Two-component sensor histidine kinase"/>
    <property type="match status" value="1"/>
</dbReference>
<dbReference type="PANTHER" id="PTHR43547:SF2">
    <property type="entry name" value="HYBRID SIGNAL TRANSDUCTION HISTIDINE KINASE C"/>
    <property type="match status" value="1"/>
</dbReference>
<dbReference type="AlphaFoldDB" id="A0A8J7AC92"/>
<dbReference type="SMART" id="SM00448">
    <property type="entry name" value="REC"/>
    <property type="match status" value="2"/>
</dbReference>
<keyword evidence="12" id="KW-0472">Membrane</keyword>
<dbReference type="GO" id="GO:0005886">
    <property type="term" value="C:plasma membrane"/>
    <property type="evidence" value="ECO:0007669"/>
    <property type="project" value="UniProtKB-SubCell"/>
</dbReference>
<dbReference type="SUPFAM" id="SSF47384">
    <property type="entry name" value="Homodimeric domain of signal transducing histidine kinase"/>
    <property type="match status" value="1"/>
</dbReference>
<evidence type="ECO:0000256" key="11">
    <source>
        <dbReference type="ARBA" id="ARBA00023012"/>
    </source>
</evidence>
<dbReference type="SUPFAM" id="SSF55874">
    <property type="entry name" value="ATPase domain of HSP90 chaperone/DNA topoisomerase II/histidine kinase"/>
    <property type="match status" value="1"/>
</dbReference>
<evidence type="ECO:0000256" key="7">
    <source>
        <dbReference type="ARBA" id="ARBA00022679"/>
    </source>
</evidence>
<feature type="modified residue" description="4-aspartylphosphate" evidence="13">
    <location>
        <position position="603"/>
    </location>
</feature>
<evidence type="ECO:0000256" key="9">
    <source>
        <dbReference type="ARBA" id="ARBA00022777"/>
    </source>
</evidence>
<dbReference type="Gene3D" id="3.30.450.20">
    <property type="entry name" value="PAS domain"/>
    <property type="match status" value="1"/>
</dbReference>
<evidence type="ECO:0000313" key="19">
    <source>
        <dbReference type="Proteomes" id="UP000636505"/>
    </source>
</evidence>
<evidence type="ECO:0000259" key="16">
    <source>
        <dbReference type="PROSITE" id="PS50109"/>
    </source>
</evidence>
<dbReference type="Proteomes" id="UP000636505">
    <property type="component" value="Unassembled WGS sequence"/>
</dbReference>
<name>A0A8J7AC92_9CYAN</name>
<dbReference type="SMART" id="SM00387">
    <property type="entry name" value="HATPase_c"/>
    <property type="match status" value="1"/>
</dbReference>
<evidence type="ECO:0000256" key="14">
    <source>
        <dbReference type="SAM" id="Coils"/>
    </source>
</evidence>
<evidence type="ECO:0000256" key="6">
    <source>
        <dbReference type="ARBA" id="ARBA00022553"/>
    </source>
</evidence>
<evidence type="ECO:0000256" key="15">
    <source>
        <dbReference type="SAM" id="MobiDB-lite"/>
    </source>
</evidence>
<comment type="subcellular location">
    <subcellularLocation>
        <location evidence="2">Cell membrane</location>
    </subcellularLocation>
    <subcellularLocation>
        <location evidence="3">Membrane raft</location>
        <topology evidence="3">Multi-pass membrane protein</topology>
    </subcellularLocation>
</comment>
<keyword evidence="9" id="KW-0418">Kinase</keyword>
<keyword evidence="19" id="KW-1185">Reference proteome</keyword>
<dbReference type="SUPFAM" id="SSF52172">
    <property type="entry name" value="CheY-like"/>
    <property type="match status" value="2"/>
</dbReference>
<dbReference type="GO" id="GO:0045121">
    <property type="term" value="C:membrane raft"/>
    <property type="evidence" value="ECO:0007669"/>
    <property type="project" value="UniProtKB-SubCell"/>
</dbReference>
<comment type="catalytic activity">
    <reaction evidence="1">
        <text>ATP + protein L-histidine = ADP + protein N-phospho-L-histidine.</text>
        <dbReference type="EC" id="2.7.13.3"/>
    </reaction>
</comment>
<dbReference type="InterPro" id="IPR001789">
    <property type="entry name" value="Sig_transdc_resp-reg_receiver"/>
</dbReference>
<dbReference type="Pfam" id="PF02518">
    <property type="entry name" value="HATPase_c"/>
    <property type="match status" value="1"/>
</dbReference>
<dbReference type="CDD" id="cd00082">
    <property type="entry name" value="HisKA"/>
    <property type="match status" value="1"/>
</dbReference>
<dbReference type="GO" id="GO:0005524">
    <property type="term" value="F:ATP binding"/>
    <property type="evidence" value="ECO:0007669"/>
    <property type="project" value="UniProtKB-KW"/>
</dbReference>
<dbReference type="GO" id="GO:0000155">
    <property type="term" value="F:phosphorelay sensor kinase activity"/>
    <property type="evidence" value="ECO:0007669"/>
    <property type="project" value="InterPro"/>
</dbReference>
<evidence type="ECO:0000256" key="4">
    <source>
        <dbReference type="ARBA" id="ARBA00012438"/>
    </source>
</evidence>
<keyword evidence="7" id="KW-0808">Transferase</keyword>
<keyword evidence="14" id="KW-0175">Coiled coil</keyword>
<accession>A0A8J7AC92</accession>
<dbReference type="RefSeq" id="WP_193912289.1">
    <property type="nucleotide sequence ID" value="NZ_JADEXG010000110.1"/>
</dbReference>
<dbReference type="Gene3D" id="3.30.565.10">
    <property type="entry name" value="Histidine kinase-like ATPase, C-terminal domain"/>
    <property type="match status" value="1"/>
</dbReference>
<dbReference type="EMBL" id="JADEXG010000110">
    <property type="protein sequence ID" value="MBE9080395.1"/>
    <property type="molecule type" value="Genomic_DNA"/>
</dbReference>
<dbReference type="InterPro" id="IPR003594">
    <property type="entry name" value="HATPase_dom"/>
</dbReference>
<evidence type="ECO:0000256" key="12">
    <source>
        <dbReference type="ARBA" id="ARBA00023136"/>
    </source>
</evidence>
<evidence type="ECO:0000259" key="17">
    <source>
        <dbReference type="PROSITE" id="PS50110"/>
    </source>
</evidence>
<dbReference type="Pfam" id="PF00072">
    <property type="entry name" value="Response_reg"/>
    <property type="match status" value="2"/>
</dbReference>
<evidence type="ECO:0000256" key="13">
    <source>
        <dbReference type="PROSITE-ProRule" id="PRU00169"/>
    </source>
</evidence>
<keyword evidence="11" id="KW-0902">Two-component regulatory system</keyword>
<reference evidence="18" key="1">
    <citation type="submission" date="2020-10" db="EMBL/GenBank/DDBJ databases">
        <authorList>
            <person name="Castelo-Branco R."/>
            <person name="Eusebio N."/>
            <person name="Adriana R."/>
            <person name="Vieira A."/>
            <person name="Brugerolle De Fraissinette N."/>
            <person name="Rezende De Castro R."/>
            <person name="Schneider M.P."/>
            <person name="Vasconcelos V."/>
            <person name="Leao P.N."/>
        </authorList>
    </citation>
    <scope>NUCLEOTIDE SEQUENCE</scope>
    <source>
        <strain evidence="18">LEGE 07310</strain>
    </source>
</reference>
<feature type="modified residue" description="4-aspartylphosphate" evidence="13">
    <location>
        <position position="54"/>
    </location>
</feature>
<feature type="domain" description="Response regulatory" evidence="17">
    <location>
        <begin position="554"/>
        <end position="672"/>
    </location>
</feature>
<gene>
    <name evidence="18" type="ORF">IQ241_24420</name>
</gene>
<feature type="domain" description="Histidine kinase" evidence="16">
    <location>
        <begin position="295"/>
        <end position="516"/>
    </location>
</feature>
<dbReference type="PROSITE" id="PS50109">
    <property type="entry name" value="HIS_KIN"/>
    <property type="match status" value="1"/>
</dbReference>
<dbReference type="SMART" id="SM00388">
    <property type="entry name" value="HisKA"/>
    <property type="match status" value="1"/>
</dbReference>
<keyword evidence="6 13" id="KW-0597">Phosphoprotein</keyword>
<evidence type="ECO:0000256" key="8">
    <source>
        <dbReference type="ARBA" id="ARBA00022741"/>
    </source>
</evidence>
<protein>
    <recommendedName>
        <fullName evidence="4">histidine kinase</fullName>
        <ecNumber evidence="4">2.7.13.3</ecNumber>
    </recommendedName>
</protein>
<organism evidence="18 19">
    <name type="scientific">Vasconcelosia minhoensis LEGE 07310</name>
    <dbReference type="NCBI Taxonomy" id="915328"/>
    <lineage>
        <taxon>Bacteria</taxon>
        <taxon>Bacillati</taxon>
        <taxon>Cyanobacteriota</taxon>
        <taxon>Cyanophyceae</taxon>
        <taxon>Nodosilineales</taxon>
        <taxon>Cymatolegaceae</taxon>
        <taxon>Vasconcelosia</taxon>
        <taxon>Vasconcelosia minhoensis</taxon>
    </lineage>
</organism>
<dbReference type="InterPro" id="IPR035965">
    <property type="entry name" value="PAS-like_dom_sf"/>
</dbReference>
<dbReference type="PRINTS" id="PR00344">
    <property type="entry name" value="BCTRLSENSOR"/>
</dbReference>
<evidence type="ECO:0000256" key="1">
    <source>
        <dbReference type="ARBA" id="ARBA00000085"/>
    </source>
</evidence>
<dbReference type="CDD" id="cd00156">
    <property type="entry name" value="REC"/>
    <property type="match status" value="1"/>
</dbReference>
<evidence type="ECO:0000256" key="10">
    <source>
        <dbReference type="ARBA" id="ARBA00022840"/>
    </source>
</evidence>
<dbReference type="PANTHER" id="PTHR43547">
    <property type="entry name" value="TWO-COMPONENT HISTIDINE KINASE"/>
    <property type="match status" value="1"/>
</dbReference>
<evidence type="ECO:0000256" key="5">
    <source>
        <dbReference type="ARBA" id="ARBA00022475"/>
    </source>
</evidence>
<feature type="coiled-coil region" evidence="14">
    <location>
        <begin position="104"/>
        <end position="140"/>
    </location>
</feature>
<dbReference type="InterPro" id="IPR011006">
    <property type="entry name" value="CheY-like_superfamily"/>
</dbReference>
<dbReference type="CDD" id="cd16922">
    <property type="entry name" value="HATPase_EvgS-ArcB-TorS-like"/>
    <property type="match status" value="1"/>
</dbReference>
<dbReference type="SUPFAM" id="SSF55785">
    <property type="entry name" value="PYP-like sensor domain (PAS domain)"/>
    <property type="match status" value="1"/>
</dbReference>
<dbReference type="InterPro" id="IPR036890">
    <property type="entry name" value="HATPase_C_sf"/>
</dbReference>
<dbReference type="PROSITE" id="PS50110">
    <property type="entry name" value="RESPONSE_REGULATORY"/>
    <property type="match status" value="2"/>
</dbReference>
<feature type="domain" description="Response regulatory" evidence="17">
    <location>
        <begin position="3"/>
        <end position="119"/>
    </location>
</feature>
<evidence type="ECO:0000256" key="3">
    <source>
        <dbReference type="ARBA" id="ARBA00004314"/>
    </source>
</evidence>
<dbReference type="InterPro" id="IPR036097">
    <property type="entry name" value="HisK_dim/P_sf"/>
</dbReference>
<proteinExistence type="predicted"/>
<dbReference type="EC" id="2.7.13.3" evidence="4"/>
<keyword evidence="8" id="KW-0547">Nucleotide-binding</keyword>
<dbReference type="InterPro" id="IPR004358">
    <property type="entry name" value="Sig_transdc_His_kin-like_C"/>
</dbReference>
<dbReference type="InterPro" id="IPR003661">
    <property type="entry name" value="HisK_dim/P_dom"/>
</dbReference>
<comment type="caution">
    <text evidence="18">The sequence shown here is derived from an EMBL/GenBank/DDBJ whole genome shotgun (WGS) entry which is preliminary data.</text>
</comment>
<dbReference type="FunFam" id="3.30.565.10:FF:000023">
    <property type="entry name" value="PAS domain-containing sensor histidine kinase"/>
    <property type="match status" value="1"/>
</dbReference>
<dbReference type="CDD" id="cd17580">
    <property type="entry name" value="REC_2_DhkD-like"/>
    <property type="match status" value="1"/>
</dbReference>
<keyword evidence="10" id="KW-0067">ATP-binding</keyword>
<keyword evidence="5" id="KW-1003">Cell membrane</keyword>